<protein>
    <submittedName>
        <fullName evidence="3">Ppx/GppA phosphatase family protein</fullName>
    </submittedName>
</protein>
<name>F1T5J3_9ACTN</name>
<dbReference type="AlphaFoldDB" id="F1T5J3"/>
<dbReference type="Gene3D" id="3.30.420.40">
    <property type="match status" value="1"/>
</dbReference>
<dbReference type="PANTHER" id="PTHR30005">
    <property type="entry name" value="EXOPOLYPHOSPHATASE"/>
    <property type="match status" value="1"/>
</dbReference>
<dbReference type="eggNOG" id="COG0248">
    <property type="taxonomic scope" value="Bacteria"/>
</dbReference>
<feature type="domain" description="Ppx/GppA phosphatase N-terminal" evidence="2">
    <location>
        <begin position="18"/>
        <end position="313"/>
    </location>
</feature>
<dbReference type="InterPro" id="IPR050273">
    <property type="entry name" value="GppA/Ppx_hydrolase"/>
</dbReference>
<accession>F1T5J3</accession>
<dbReference type="SUPFAM" id="SSF53067">
    <property type="entry name" value="Actin-like ATPase domain"/>
    <property type="match status" value="2"/>
</dbReference>
<dbReference type="PANTHER" id="PTHR30005:SF0">
    <property type="entry name" value="RETROGRADE REGULATION PROTEIN 2"/>
    <property type="match status" value="1"/>
</dbReference>
<gene>
    <name evidence="3" type="ORF">HMPREF0091_10085</name>
</gene>
<sequence>MKQIACIDIGTVTVRLGIFDIDSKPIKVVKKLSTICDLGKGFNETGNLSKDAIERVLSCIDTYVAIIKSMDVVGVCCVLTAAARESHNVSPLLDGLSSKGLIAQVIGGKTEGCLTFLGICQDFPNQRILAVDNGGGSTELTVGRLTEEEELSYRPTNDAKPTHHMLPVVERVMSIGIGCRRLSDSYNLYTGIPTAEKIEQARAFVRNSFAGAVDEEGILMLEPQKMIACGGTVTSLVAMLYELEPYDPAFVHLHTLTFDEIEGLIARMSKLDLDGLKALPGLQEKRADVIFGGALILSELMKCSGFKELTVSEHDLLVGLGICAAAEYHNDYVPLPWKPGLARL</sequence>
<dbReference type="InterPro" id="IPR043129">
    <property type="entry name" value="ATPase_NBD"/>
</dbReference>
<dbReference type="Gene3D" id="3.30.420.150">
    <property type="entry name" value="Exopolyphosphatase. Domain 2"/>
    <property type="match status" value="1"/>
</dbReference>
<proteinExistence type="inferred from homology"/>
<evidence type="ECO:0000313" key="4">
    <source>
        <dbReference type="Proteomes" id="UP000005947"/>
    </source>
</evidence>
<evidence type="ECO:0000256" key="1">
    <source>
        <dbReference type="ARBA" id="ARBA00007125"/>
    </source>
</evidence>
<dbReference type="RefSeq" id="WP_006302193.1">
    <property type="nucleotide sequence ID" value="NZ_ACGK02000001.1"/>
</dbReference>
<dbReference type="CDD" id="cd24119">
    <property type="entry name" value="ASKHA_NBD_MtPPX2-like"/>
    <property type="match status" value="1"/>
</dbReference>
<organism evidence="3 4">
    <name type="scientific">Fannyhessea vaginae DSM 15829</name>
    <dbReference type="NCBI Taxonomy" id="525256"/>
    <lineage>
        <taxon>Bacteria</taxon>
        <taxon>Bacillati</taxon>
        <taxon>Actinomycetota</taxon>
        <taxon>Coriobacteriia</taxon>
        <taxon>Coriobacteriales</taxon>
        <taxon>Atopobiaceae</taxon>
        <taxon>Fannyhessea</taxon>
    </lineage>
</organism>
<dbReference type="Proteomes" id="UP000005947">
    <property type="component" value="Unassembled WGS sequence"/>
</dbReference>
<evidence type="ECO:0000313" key="3">
    <source>
        <dbReference type="EMBL" id="EGF23138.1"/>
    </source>
</evidence>
<evidence type="ECO:0000259" key="2">
    <source>
        <dbReference type="Pfam" id="PF02541"/>
    </source>
</evidence>
<reference evidence="3 4" key="1">
    <citation type="submission" date="2011-02" db="EMBL/GenBank/DDBJ databases">
        <authorList>
            <person name="Muzny D."/>
            <person name="Qin X."/>
            <person name="Buhay C."/>
            <person name="Dugan-Rocha S."/>
            <person name="Ding Y."/>
            <person name="Chen G."/>
            <person name="Hawes A."/>
            <person name="Holder M."/>
            <person name="Jhangiani S."/>
            <person name="Johnson A."/>
            <person name="Khan Z."/>
            <person name="Li Z."/>
            <person name="Liu W."/>
            <person name="Liu X."/>
            <person name="Perez L."/>
            <person name="Shen H."/>
            <person name="Wang Q."/>
            <person name="Watt J."/>
            <person name="Xi L."/>
            <person name="Xin Y."/>
            <person name="Zhou J."/>
            <person name="Deng J."/>
            <person name="Jiang H."/>
            <person name="Liu Y."/>
            <person name="Qu J."/>
            <person name="Song X.-Z."/>
            <person name="Zhang L."/>
            <person name="Villasana D."/>
            <person name="Johnson A."/>
            <person name="Liu J."/>
            <person name="Liyanage D."/>
            <person name="Lorensuhewa L."/>
            <person name="Robinson T."/>
            <person name="Song A."/>
            <person name="Song B.-B."/>
            <person name="Dinh H."/>
            <person name="Thornton R."/>
            <person name="Coyle M."/>
            <person name="Francisco L."/>
            <person name="Jackson L."/>
            <person name="Javaid M."/>
            <person name="Korchina V."/>
            <person name="Kovar C."/>
            <person name="Mata R."/>
            <person name="Mathew T."/>
            <person name="Ngo R."/>
            <person name="Nguyen L."/>
            <person name="Nguyen N."/>
            <person name="Okwuonu G."/>
            <person name="Ongeri F."/>
            <person name="Pham C."/>
            <person name="Simmons D."/>
            <person name="Wilczek-Boney K."/>
            <person name="Hale W."/>
            <person name="Jakkamsetti A."/>
            <person name="Pham P."/>
            <person name="Ruth R."/>
            <person name="San Lucas F."/>
            <person name="Warren J."/>
            <person name="Zhang J."/>
            <person name="Zhao Z."/>
            <person name="Zhou C."/>
            <person name="Zhu D."/>
            <person name="Lee S."/>
            <person name="Bess C."/>
            <person name="Blankenburg K."/>
            <person name="Forbes L."/>
            <person name="Fu Q."/>
            <person name="Gubbala S."/>
            <person name="Hirani K."/>
            <person name="Jayaseelan J.C."/>
            <person name="Lara F."/>
            <person name="Munidasa M."/>
            <person name="Palculict T."/>
            <person name="Patil S."/>
            <person name="Pu L.-L."/>
            <person name="Saada N."/>
            <person name="Tang L."/>
            <person name="Weissenberger G."/>
            <person name="Zhu Y."/>
            <person name="Hemphill L."/>
            <person name="Shang Y."/>
            <person name="Youmans B."/>
            <person name="Ayvaz T."/>
            <person name="Ross M."/>
            <person name="Santibanez J."/>
            <person name="Aqrawi P."/>
            <person name="Gross S."/>
            <person name="Joshi V."/>
            <person name="Fowler G."/>
            <person name="Nazareth L."/>
            <person name="Reid J."/>
            <person name="Worley K."/>
            <person name="Petrosino J."/>
            <person name="Highlander S."/>
            <person name="Gibbs R."/>
        </authorList>
    </citation>
    <scope>NUCLEOTIDE SEQUENCE [LARGE SCALE GENOMIC DNA]</scope>
    <source>
        <strain evidence="3 4">DSM 15829</strain>
    </source>
</reference>
<dbReference type="GeneID" id="93210833"/>
<keyword evidence="4" id="KW-1185">Reference proteome</keyword>
<dbReference type="GO" id="GO:0016462">
    <property type="term" value="F:pyrophosphatase activity"/>
    <property type="evidence" value="ECO:0007669"/>
    <property type="project" value="TreeGrafter"/>
</dbReference>
<dbReference type="InterPro" id="IPR003695">
    <property type="entry name" value="Ppx_GppA_N"/>
</dbReference>
<dbReference type="Pfam" id="PF02541">
    <property type="entry name" value="Ppx-GppA"/>
    <property type="match status" value="1"/>
</dbReference>
<comment type="caution">
    <text evidence="3">The sequence shown here is derived from an EMBL/GenBank/DDBJ whole genome shotgun (WGS) entry which is preliminary data.</text>
</comment>
<dbReference type="EMBL" id="ACGK02000001">
    <property type="protein sequence ID" value="EGF23138.1"/>
    <property type="molecule type" value="Genomic_DNA"/>
</dbReference>
<dbReference type="OrthoDB" id="9793035at2"/>
<comment type="similarity">
    <text evidence="1">Belongs to the GppA/Ppx family.</text>
</comment>